<dbReference type="AlphaFoldDB" id="X1VD96"/>
<proteinExistence type="predicted"/>
<comment type="caution">
    <text evidence="1">The sequence shown here is derived from an EMBL/GenBank/DDBJ whole genome shotgun (WGS) entry which is preliminary data.</text>
</comment>
<name>X1VD96_9ZZZZ</name>
<gene>
    <name evidence="1" type="ORF">S12H4_48141</name>
</gene>
<accession>X1VD96</accession>
<dbReference type="EMBL" id="BARW01030050">
    <property type="protein sequence ID" value="GAJ15417.1"/>
    <property type="molecule type" value="Genomic_DNA"/>
</dbReference>
<evidence type="ECO:0000313" key="1">
    <source>
        <dbReference type="EMBL" id="GAJ15417.1"/>
    </source>
</evidence>
<reference evidence="1" key="1">
    <citation type="journal article" date="2014" name="Front. Microbiol.">
        <title>High frequency of phylogenetically diverse reductive dehalogenase-homologous genes in deep subseafloor sedimentary metagenomes.</title>
        <authorList>
            <person name="Kawai M."/>
            <person name="Futagami T."/>
            <person name="Toyoda A."/>
            <person name="Takaki Y."/>
            <person name="Nishi S."/>
            <person name="Hori S."/>
            <person name="Arai W."/>
            <person name="Tsubouchi T."/>
            <person name="Morono Y."/>
            <person name="Uchiyama I."/>
            <person name="Ito T."/>
            <person name="Fujiyama A."/>
            <person name="Inagaki F."/>
            <person name="Takami H."/>
        </authorList>
    </citation>
    <scope>NUCLEOTIDE SEQUENCE</scope>
    <source>
        <strain evidence="1">Expedition CK06-06</strain>
    </source>
</reference>
<sequence length="68" mass="7857">MRARACIKCKEYMIIHANNPLNQTKIGNFERNHHQHTLITVTLEEIKDEYQIINNNGSKDSTNNSTNS</sequence>
<protein>
    <submittedName>
        <fullName evidence="1">Uncharacterized protein</fullName>
    </submittedName>
</protein>
<organism evidence="1">
    <name type="scientific">marine sediment metagenome</name>
    <dbReference type="NCBI Taxonomy" id="412755"/>
    <lineage>
        <taxon>unclassified sequences</taxon>
        <taxon>metagenomes</taxon>
        <taxon>ecological metagenomes</taxon>
    </lineage>
</organism>